<gene>
    <name evidence="3" type="primary">spt20</name>
    <name evidence="3" type="ORF">BM221_001268</name>
</gene>
<dbReference type="PANTHER" id="PTHR13526">
    <property type="entry name" value="TRANSCRIPTION FACTOR SPT20 HOMOLOG"/>
    <property type="match status" value="1"/>
</dbReference>
<dbReference type="InterPro" id="IPR046468">
    <property type="entry name" value="Spt20-like_SEP"/>
</dbReference>
<sequence>MSPATAVAIPTPATKTKKPSPIGSGINGVAHSTASSSPSLANKKMAVTAKPPASTAGGAAAVPTVRPVNRARRDVNPQALGRHSRNSAGKRTGSMSEDASANGGGTLPYVVSDSYILSKHAGNPPSLVVHLHATHFRFDGQDGMFPYKSPMKLFLEHVRSRTIPHDLLEYFIQAKVQFYDGCLIVQLHDHKSAAQSKDVARPTSASSKTVPASIHNYNQWLTPSPYVPFPQEEQGASEDSKKAEEETKPTEGEKSEENGQEETKLKIAAKPKVFTVVLHPTPESLHIDLMIKATTPKGIPETYVPPPTPLSLGNPPTPTVNTMPPPAKRQRRDKTELDGSNIYVAEGQILLATMPSLILTPTKNVEEMIALLEAMSHPKHAEAPPQPKTRKRTIAEVAADEAAAADHERYMLVLDERLSSGIAGGQGTSGADGDAQNGSVTFEPRFERFKTQTTRN</sequence>
<feature type="compositionally biased region" description="Polar residues" evidence="1">
    <location>
        <begin position="86"/>
        <end position="99"/>
    </location>
</feature>
<dbReference type="GO" id="GO:0006357">
    <property type="term" value="P:regulation of transcription by RNA polymerase II"/>
    <property type="evidence" value="ECO:0007669"/>
    <property type="project" value="TreeGrafter"/>
</dbReference>
<dbReference type="AlphaFoldDB" id="A0A2N6P2T8"/>
<evidence type="ECO:0000313" key="3">
    <source>
        <dbReference type="EMBL" id="PMB73842.1"/>
    </source>
</evidence>
<reference evidence="3 4" key="1">
    <citation type="journal article" date="2016" name="Appl. Microbiol. Biotechnol.">
        <title>Characterization of T-DNA insertion mutants with decreased virulence in the entomopathogenic fungus Beauveria bassiana JEF-007.</title>
        <authorList>
            <person name="Kim S."/>
            <person name="Lee S.J."/>
            <person name="Nai Y.S."/>
            <person name="Yu J.S."/>
            <person name="Lee M.R."/>
            <person name="Yang Y.T."/>
            <person name="Kim J.S."/>
        </authorList>
    </citation>
    <scope>NUCLEOTIDE SEQUENCE [LARGE SCALE GENOMIC DNA]</scope>
    <source>
        <strain evidence="3 4">JEF-007</strain>
    </source>
</reference>
<feature type="region of interest" description="Disordered" evidence="1">
    <location>
        <begin position="309"/>
        <end position="335"/>
    </location>
</feature>
<feature type="compositionally biased region" description="Polar residues" evidence="1">
    <location>
        <begin position="30"/>
        <end position="40"/>
    </location>
</feature>
<dbReference type="Proteomes" id="UP000235728">
    <property type="component" value="Unassembled WGS sequence"/>
</dbReference>
<name>A0A2N6P2T8_BEABA</name>
<feature type="compositionally biased region" description="Basic and acidic residues" evidence="1">
    <location>
        <begin position="238"/>
        <end position="265"/>
    </location>
</feature>
<feature type="compositionally biased region" description="Low complexity" evidence="1">
    <location>
        <begin position="1"/>
        <end position="14"/>
    </location>
</feature>
<accession>A0A2N6P2T8</accession>
<dbReference type="EMBL" id="MRVG01000001">
    <property type="protein sequence ID" value="PMB73842.1"/>
    <property type="molecule type" value="Genomic_DNA"/>
</dbReference>
<organism evidence="3 4">
    <name type="scientific">Beauveria bassiana</name>
    <name type="common">White muscardine disease fungus</name>
    <name type="synonym">Tritirachium shiotae</name>
    <dbReference type="NCBI Taxonomy" id="176275"/>
    <lineage>
        <taxon>Eukaryota</taxon>
        <taxon>Fungi</taxon>
        <taxon>Dikarya</taxon>
        <taxon>Ascomycota</taxon>
        <taxon>Pezizomycotina</taxon>
        <taxon>Sordariomycetes</taxon>
        <taxon>Hypocreomycetidae</taxon>
        <taxon>Hypocreales</taxon>
        <taxon>Cordycipitaceae</taxon>
        <taxon>Beauveria</taxon>
    </lineage>
</organism>
<dbReference type="InterPro" id="IPR021950">
    <property type="entry name" value="Spt20"/>
</dbReference>
<proteinExistence type="predicted"/>
<dbReference type="PANTHER" id="PTHR13526:SF8">
    <property type="entry name" value="TRANSCRIPTION FACTOR SPT20 HOMOLOG"/>
    <property type="match status" value="1"/>
</dbReference>
<dbReference type="GO" id="GO:0003712">
    <property type="term" value="F:transcription coregulator activity"/>
    <property type="evidence" value="ECO:0007669"/>
    <property type="project" value="InterPro"/>
</dbReference>
<feature type="region of interest" description="Disordered" evidence="1">
    <location>
        <begin position="225"/>
        <end position="266"/>
    </location>
</feature>
<comment type="caution">
    <text evidence="3">The sequence shown here is derived from an EMBL/GenBank/DDBJ whole genome shotgun (WGS) entry which is preliminary data.</text>
</comment>
<evidence type="ECO:0000256" key="1">
    <source>
        <dbReference type="SAM" id="MobiDB-lite"/>
    </source>
</evidence>
<feature type="region of interest" description="Disordered" evidence="1">
    <location>
        <begin position="1"/>
        <end position="103"/>
    </location>
</feature>
<protein>
    <submittedName>
        <fullName evidence="3">SAGA complex subunit spt20</fullName>
    </submittedName>
</protein>
<dbReference type="Pfam" id="PF12090">
    <property type="entry name" value="Spt20_SEP"/>
    <property type="match status" value="1"/>
</dbReference>
<dbReference type="OMA" id="ADHERYM"/>
<feature type="region of interest" description="Disordered" evidence="1">
    <location>
        <begin position="422"/>
        <end position="456"/>
    </location>
</feature>
<feature type="domain" description="Spt20-like SEP" evidence="2">
    <location>
        <begin position="123"/>
        <end position="373"/>
    </location>
</feature>
<evidence type="ECO:0000313" key="4">
    <source>
        <dbReference type="Proteomes" id="UP000235728"/>
    </source>
</evidence>
<feature type="compositionally biased region" description="Pro residues" evidence="1">
    <location>
        <begin position="309"/>
        <end position="327"/>
    </location>
</feature>
<evidence type="ECO:0000259" key="2">
    <source>
        <dbReference type="Pfam" id="PF12090"/>
    </source>
</evidence>
<dbReference type="GO" id="GO:0000124">
    <property type="term" value="C:SAGA complex"/>
    <property type="evidence" value="ECO:0007669"/>
    <property type="project" value="InterPro"/>
</dbReference>